<dbReference type="Proteomes" id="UP001595712">
    <property type="component" value="Unassembled WGS sequence"/>
</dbReference>
<dbReference type="PANTHER" id="PTHR30469:SF33">
    <property type="entry name" value="SLR1207 PROTEIN"/>
    <property type="match status" value="1"/>
</dbReference>
<feature type="region of interest" description="Disordered" evidence="2">
    <location>
        <begin position="119"/>
        <end position="160"/>
    </location>
</feature>
<dbReference type="Gene3D" id="2.40.30.170">
    <property type="match status" value="1"/>
</dbReference>
<accession>A0ABV7Q8M8</accession>
<organism evidence="4 5">
    <name type="scientific">Glycomyces rhizosphaerae</name>
    <dbReference type="NCBI Taxonomy" id="2054422"/>
    <lineage>
        <taxon>Bacteria</taxon>
        <taxon>Bacillati</taxon>
        <taxon>Actinomycetota</taxon>
        <taxon>Actinomycetes</taxon>
        <taxon>Glycomycetales</taxon>
        <taxon>Glycomycetaceae</taxon>
        <taxon>Glycomyces</taxon>
    </lineage>
</organism>
<proteinExistence type="inferred from homology"/>
<dbReference type="RefSeq" id="WP_387980655.1">
    <property type="nucleotide sequence ID" value="NZ_JBHRWO010000021.1"/>
</dbReference>
<dbReference type="NCBIfam" id="TIGR01730">
    <property type="entry name" value="RND_mfp"/>
    <property type="match status" value="1"/>
</dbReference>
<dbReference type="InterPro" id="IPR006143">
    <property type="entry name" value="RND_pump_MFP"/>
</dbReference>
<dbReference type="EMBL" id="JBHRWO010000021">
    <property type="protein sequence ID" value="MFC3495810.1"/>
    <property type="molecule type" value="Genomic_DNA"/>
</dbReference>
<name>A0ABV7Q8M8_9ACTN</name>
<keyword evidence="5" id="KW-1185">Reference proteome</keyword>
<dbReference type="SUPFAM" id="SSF111369">
    <property type="entry name" value="HlyD-like secretion proteins"/>
    <property type="match status" value="1"/>
</dbReference>
<protein>
    <submittedName>
        <fullName evidence="4">Efflux RND transporter periplasmic adaptor subunit</fullName>
    </submittedName>
</protein>
<dbReference type="Gene3D" id="2.40.420.20">
    <property type="match status" value="1"/>
</dbReference>
<evidence type="ECO:0000313" key="4">
    <source>
        <dbReference type="EMBL" id="MFC3495810.1"/>
    </source>
</evidence>
<dbReference type="PANTHER" id="PTHR30469">
    <property type="entry name" value="MULTIDRUG RESISTANCE PROTEIN MDTA"/>
    <property type="match status" value="1"/>
</dbReference>
<reference evidence="5" key="1">
    <citation type="journal article" date="2019" name="Int. J. Syst. Evol. Microbiol.">
        <title>The Global Catalogue of Microorganisms (GCM) 10K type strain sequencing project: providing services to taxonomists for standard genome sequencing and annotation.</title>
        <authorList>
            <consortium name="The Broad Institute Genomics Platform"/>
            <consortium name="The Broad Institute Genome Sequencing Center for Infectious Disease"/>
            <person name="Wu L."/>
            <person name="Ma J."/>
        </authorList>
    </citation>
    <scope>NUCLEOTIDE SEQUENCE [LARGE SCALE GENOMIC DNA]</scope>
    <source>
        <strain evidence="5">CGMCC 4.7396</strain>
    </source>
</reference>
<evidence type="ECO:0000256" key="2">
    <source>
        <dbReference type="SAM" id="MobiDB-lite"/>
    </source>
</evidence>
<dbReference type="Pfam" id="PF25967">
    <property type="entry name" value="RND-MFP_C"/>
    <property type="match status" value="1"/>
</dbReference>
<evidence type="ECO:0000313" key="5">
    <source>
        <dbReference type="Proteomes" id="UP001595712"/>
    </source>
</evidence>
<feature type="domain" description="Multidrug resistance protein MdtA-like C-terminal permuted SH3" evidence="3">
    <location>
        <begin position="308"/>
        <end position="366"/>
    </location>
</feature>
<gene>
    <name evidence="4" type="ORF">ACFO8M_25295</name>
</gene>
<evidence type="ECO:0000256" key="1">
    <source>
        <dbReference type="ARBA" id="ARBA00009477"/>
    </source>
</evidence>
<dbReference type="Gene3D" id="2.40.50.100">
    <property type="match status" value="1"/>
</dbReference>
<comment type="similarity">
    <text evidence="1">Belongs to the membrane fusion protein (MFP) (TC 8.A.1) family.</text>
</comment>
<dbReference type="InterPro" id="IPR058627">
    <property type="entry name" value="MdtA-like_C"/>
</dbReference>
<comment type="caution">
    <text evidence="4">The sequence shown here is derived from an EMBL/GenBank/DDBJ whole genome shotgun (WGS) entry which is preliminary data.</text>
</comment>
<feature type="compositionally biased region" description="Acidic residues" evidence="2">
    <location>
        <begin position="119"/>
        <end position="134"/>
    </location>
</feature>
<evidence type="ECO:0000259" key="3">
    <source>
        <dbReference type="Pfam" id="PF25967"/>
    </source>
</evidence>
<sequence length="367" mass="36210">MGLSSARPSRTRLVLSTLAVVTIAAVGATSYHLLTRQDSDGTGPETAVVERGTVSLTASATGTVTPSRQWSLGFTTDAEITAVNVAAGDQVAKGDILAKADDADAAELVDEAETALEEAEDDLAGAEDDADECESASTPTAGTGTAGQGGATQPAQTGCQSTGTDAILTAQQRVNQAEADLAAAQDTLDATVLTAPADATVLSVSAGEGTSLSAGTVLIELGSLSAVSVVADFPEADTAALSVGQAVTVALADSEDAIDAEIGSIALTGTATEDFVTYAVSIGVADPPESVRSGSSATVDIVLASVDDALSVPVSALESADGDTAQVTVLAADGTTRTETVTTGLYGDSGVEILSGLAEGDTVVIGR</sequence>